<name>A0A5C5XBQ6_9PLAN</name>
<protein>
    <submittedName>
        <fullName evidence="1">Uncharacterized protein</fullName>
    </submittedName>
</protein>
<dbReference type="AlphaFoldDB" id="A0A5C5XBQ6"/>
<dbReference type="EMBL" id="SJPG01000001">
    <property type="protein sequence ID" value="TWT60218.1"/>
    <property type="molecule type" value="Genomic_DNA"/>
</dbReference>
<sequence>MLHLETSQPDHLVPRSVLISICSASPTPITLKKRSNNLIPDQKEGRAVDINLRIRLNYHNNLRKIQTHQYIINRH</sequence>
<proteinExistence type="predicted"/>
<accession>A0A5C5XBQ6</accession>
<comment type="caution">
    <text evidence="1">The sequence shown here is derived from an EMBL/GenBank/DDBJ whole genome shotgun (WGS) entry which is preliminary data.</text>
</comment>
<evidence type="ECO:0000313" key="1">
    <source>
        <dbReference type="EMBL" id="TWT60218.1"/>
    </source>
</evidence>
<keyword evidence="2" id="KW-1185">Reference proteome</keyword>
<reference evidence="1 2" key="1">
    <citation type="submission" date="2019-02" db="EMBL/GenBank/DDBJ databases">
        <title>Deep-cultivation of Planctomycetes and their phenomic and genomic characterization uncovers novel biology.</title>
        <authorList>
            <person name="Wiegand S."/>
            <person name="Jogler M."/>
            <person name="Boedeker C."/>
            <person name="Pinto D."/>
            <person name="Vollmers J."/>
            <person name="Rivas-Marin E."/>
            <person name="Kohn T."/>
            <person name="Peeters S.H."/>
            <person name="Heuer A."/>
            <person name="Rast P."/>
            <person name="Oberbeckmann S."/>
            <person name="Bunk B."/>
            <person name="Jeske O."/>
            <person name="Meyerdierks A."/>
            <person name="Storesund J.E."/>
            <person name="Kallscheuer N."/>
            <person name="Luecker S."/>
            <person name="Lage O.M."/>
            <person name="Pohl T."/>
            <person name="Merkel B.J."/>
            <person name="Hornburger P."/>
            <person name="Mueller R.-W."/>
            <person name="Bruemmer F."/>
            <person name="Labrenz M."/>
            <person name="Spormann A.M."/>
            <person name="Op Den Camp H."/>
            <person name="Overmann J."/>
            <person name="Amann R."/>
            <person name="Jetten M.S.M."/>
            <person name="Mascher T."/>
            <person name="Medema M.H."/>
            <person name="Devos D.P."/>
            <person name="Kaster A.-K."/>
            <person name="Ovreas L."/>
            <person name="Rohde M."/>
            <person name="Galperin M.Y."/>
            <person name="Jogler C."/>
        </authorList>
    </citation>
    <scope>NUCLEOTIDE SEQUENCE [LARGE SCALE GENOMIC DNA]</scope>
    <source>
        <strain evidence="1 2">Pan54</strain>
    </source>
</reference>
<dbReference type="Proteomes" id="UP000316095">
    <property type="component" value="Unassembled WGS sequence"/>
</dbReference>
<organism evidence="1 2">
    <name type="scientific">Rubinisphaera italica</name>
    <dbReference type="NCBI Taxonomy" id="2527969"/>
    <lineage>
        <taxon>Bacteria</taxon>
        <taxon>Pseudomonadati</taxon>
        <taxon>Planctomycetota</taxon>
        <taxon>Planctomycetia</taxon>
        <taxon>Planctomycetales</taxon>
        <taxon>Planctomycetaceae</taxon>
        <taxon>Rubinisphaera</taxon>
    </lineage>
</organism>
<gene>
    <name evidence="1" type="ORF">Pan54_09320</name>
</gene>
<evidence type="ECO:0000313" key="2">
    <source>
        <dbReference type="Proteomes" id="UP000316095"/>
    </source>
</evidence>